<protein>
    <submittedName>
        <fullName evidence="1">Uncharacterized protein</fullName>
    </submittedName>
</protein>
<gene>
    <name evidence="1" type="ORF">CXB65_17795</name>
</gene>
<sequence>MGCLCGPLRGQARSHRYSVNLEGCVVFVGAGAPAKRPIQAGAMSLTGDNPAVLRDIRHDPAG</sequence>
<dbReference type="AlphaFoldDB" id="A0A2N1IPR3"/>
<dbReference type="Proteomes" id="UP000233399">
    <property type="component" value="Unassembled WGS sequence"/>
</dbReference>
<proteinExistence type="predicted"/>
<evidence type="ECO:0000313" key="2">
    <source>
        <dbReference type="Proteomes" id="UP000233399"/>
    </source>
</evidence>
<comment type="caution">
    <text evidence="1">The sequence shown here is derived from an EMBL/GenBank/DDBJ whole genome shotgun (WGS) entry which is preliminary data.</text>
</comment>
<accession>A0A2N1IPR3</accession>
<reference evidence="1 2" key="1">
    <citation type="submission" date="2017-12" db="EMBL/GenBank/DDBJ databases">
        <title>Isolation and characterization of an aerobic denitrifying Pseudomonas monteilii CY06 from aquaculture ponds.</title>
        <authorList>
            <person name="Ma Q."/>
            <person name="Cai Y."/>
            <person name="He Z."/>
        </authorList>
    </citation>
    <scope>NUCLEOTIDE SEQUENCE [LARGE SCALE GENOMIC DNA]</scope>
    <source>
        <strain evidence="1 2">CY06</strain>
    </source>
</reference>
<name>A0A2N1IPR3_9PSED</name>
<dbReference type="EMBL" id="PJCG01000033">
    <property type="protein sequence ID" value="PKI20375.1"/>
    <property type="molecule type" value="Genomic_DNA"/>
</dbReference>
<organism evidence="1 2">
    <name type="scientific">Pseudomonas monteilii</name>
    <dbReference type="NCBI Taxonomy" id="76759"/>
    <lineage>
        <taxon>Bacteria</taxon>
        <taxon>Pseudomonadati</taxon>
        <taxon>Pseudomonadota</taxon>
        <taxon>Gammaproteobacteria</taxon>
        <taxon>Pseudomonadales</taxon>
        <taxon>Pseudomonadaceae</taxon>
        <taxon>Pseudomonas</taxon>
    </lineage>
</organism>
<evidence type="ECO:0000313" key="1">
    <source>
        <dbReference type="EMBL" id="PKI20375.1"/>
    </source>
</evidence>